<feature type="compositionally biased region" description="Basic and acidic residues" evidence="1">
    <location>
        <begin position="175"/>
        <end position="184"/>
    </location>
</feature>
<comment type="caution">
    <text evidence="2">The sequence shown here is derived from an EMBL/GenBank/DDBJ whole genome shotgun (WGS) entry which is preliminary data.</text>
</comment>
<protein>
    <submittedName>
        <fullName evidence="2">Homeodomain-containing protein</fullName>
    </submittedName>
</protein>
<accession>A0A4R2KMZ7</accession>
<evidence type="ECO:0000313" key="2">
    <source>
        <dbReference type="EMBL" id="TCO72156.1"/>
    </source>
</evidence>
<dbReference type="AlphaFoldDB" id="A0A4R2KMZ7"/>
<dbReference type="SUPFAM" id="SSF46689">
    <property type="entry name" value="Homeodomain-like"/>
    <property type="match status" value="1"/>
</dbReference>
<name>A0A4R2KMZ7_9FIRM</name>
<dbReference type="InterPro" id="IPR009057">
    <property type="entry name" value="Homeodomain-like_sf"/>
</dbReference>
<sequence>MIYLSDRQKAVELIDEARDGGARLEPACKILGLTSRTYQRWKQYGDIKSDARPYAISPEPKNKLSQQERKEILETVNSKEYASLPPSQIVPKLADKGKYIASESTFYRVLRQNKMLTHRGKESSHIFSNTRKIRCAKFIFKTKSKYGSLPGALPSSDGYAQGKQPYLRRLNVNSKPEDSNKLEK</sequence>
<evidence type="ECO:0000256" key="1">
    <source>
        <dbReference type="SAM" id="MobiDB-lite"/>
    </source>
</evidence>
<dbReference type="Pfam" id="PF13565">
    <property type="entry name" value="HTH_32"/>
    <property type="match status" value="1"/>
</dbReference>
<organism evidence="2 3">
    <name type="scientific">Marinisporobacter balticus</name>
    <dbReference type="NCBI Taxonomy" id="2018667"/>
    <lineage>
        <taxon>Bacteria</taxon>
        <taxon>Bacillati</taxon>
        <taxon>Bacillota</taxon>
        <taxon>Clostridia</taxon>
        <taxon>Peptostreptococcales</taxon>
        <taxon>Thermotaleaceae</taxon>
        <taxon>Marinisporobacter</taxon>
    </lineage>
</organism>
<evidence type="ECO:0000313" key="3">
    <source>
        <dbReference type="Proteomes" id="UP000294919"/>
    </source>
</evidence>
<keyword evidence="3" id="KW-1185">Reference proteome</keyword>
<keyword evidence="2" id="KW-0238">DNA-binding</keyword>
<dbReference type="GO" id="GO:0003677">
    <property type="term" value="F:DNA binding"/>
    <property type="evidence" value="ECO:0007669"/>
    <property type="project" value="UniProtKB-KW"/>
</dbReference>
<keyword evidence="2" id="KW-0371">Homeobox</keyword>
<dbReference type="EMBL" id="SLWV01000019">
    <property type="protein sequence ID" value="TCO72156.1"/>
    <property type="molecule type" value="Genomic_DNA"/>
</dbReference>
<proteinExistence type="predicted"/>
<gene>
    <name evidence="2" type="ORF">EV214_11919</name>
</gene>
<feature type="region of interest" description="Disordered" evidence="1">
    <location>
        <begin position="146"/>
        <end position="184"/>
    </location>
</feature>
<reference evidence="2 3" key="1">
    <citation type="submission" date="2019-03" db="EMBL/GenBank/DDBJ databases">
        <title>Genomic Encyclopedia of Type Strains, Phase IV (KMG-IV): sequencing the most valuable type-strain genomes for metagenomic binning, comparative biology and taxonomic classification.</title>
        <authorList>
            <person name="Goeker M."/>
        </authorList>
    </citation>
    <scope>NUCLEOTIDE SEQUENCE [LARGE SCALE GENOMIC DNA]</scope>
    <source>
        <strain evidence="2 3">DSM 102940</strain>
    </source>
</reference>
<dbReference type="Proteomes" id="UP000294919">
    <property type="component" value="Unassembled WGS sequence"/>
</dbReference>